<evidence type="ECO:0000256" key="2">
    <source>
        <dbReference type="ARBA" id="ARBA00012744"/>
    </source>
</evidence>
<organism evidence="7 8">
    <name type="scientific">Diatraea saccharalis</name>
    <name type="common">sugarcane borer</name>
    <dbReference type="NCBI Taxonomy" id="40085"/>
    <lineage>
        <taxon>Eukaryota</taxon>
        <taxon>Metazoa</taxon>
        <taxon>Ecdysozoa</taxon>
        <taxon>Arthropoda</taxon>
        <taxon>Hexapoda</taxon>
        <taxon>Insecta</taxon>
        <taxon>Pterygota</taxon>
        <taxon>Neoptera</taxon>
        <taxon>Endopterygota</taxon>
        <taxon>Lepidoptera</taxon>
        <taxon>Glossata</taxon>
        <taxon>Ditrysia</taxon>
        <taxon>Pyraloidea</taxon>
        <taxon>Crambidae</taxon>
        <taxon>Crambinae</taxon>
        <taxon>Diatraea</taxon>
    </lineage>
</organism>
<keyword evidence="4" id="KW-0326">Glycosidase</keyword>
<comment type="similarity">
    <text evidence="1 6">Belongs to the glycosyl hydrolase 1 family.</text>
</comment>
<dbReference type="OrthoDB" id="65569at2759"/>
<evidence type="ECO:0000256" key="1">
    <source>
        <dbReference type="ARBA" id="ARBA00010838"/>
    </source>
</evidence>
<evidence type="ECO:0000256" key="5">
    <source>
        <dbReference type="PROSITE-ProRule" id="PRU10055"/>
    </source>
</evidence>
<evidence type="ECO:0000256" key="6">
    <source>
        <dbReference type="RuleBase" id="RU003690"/>
    </source>
</evidence>
<reference evidence="7" key="2">
    <citation type="submission" date="2022-10" db="EMBL/GenBank/DDBJ databases">
        <authorList>
            <consortium name="ENA_rothamsted_submissions"/>
            <consortium name="culmorum"/>
            <person name="King R."/>
        </authorList>
    </citation>
    <scope>NUCLEOTIDE SEQUENCE</scope>
</reference>
<dbReference type="EMBL" id="OU893343">
    <property type="protein sequence ID" value="CAG9784228.1"/>
    <property type="molecule type" value="Genomic_DNA"/>
</dbReference>
<dbReference type="GO" id="GO:0008422">
    <property type="term" value="F:beta-glucosidase activity"/>
    <property type="evidence" value="ECO:0007669"/>
    <property type="project" value="TreeGrafter"/>
</dbReference>
<dbReference type="PANTHER" id="PTHR10353">
    <property type="entry name" value="GLYCOSYL HYDROLASE"/>
    <property type="match status" value="1"/>
</dbReference>
<sequence length="319" mass="36483">MNEPREICYQGYGDVTMAPALNIKGVAEYICAKNLLLAHAKAYHIYNQEFKPKYGGVIGITISSGWIEPESEEHAEAANEAILFELGIYAHPIFSTAGDFPPIMKQKISAKSAAQGFYRSRLPEFTKDEIEMVRGSSDFFGLNHYTTHIAYKNESLQFSDKPSFYDDLGVASYQLGEWPGSASSWLKSVPWGFYKLLTYIKDFYNDPNILVTENGFSTFGGLEDDERITYYRQYLDALLDAIEDGANVTAYTAWSLMDNFEWMQGYTERFGLYEVDYTSPQRTRTPRKSAFVYKEIVRTRSLDHYYEPDTDVMTIEDGH</sequence>
<evidence type="ECO:0000256" key="4">
    <source>
        <dbReference type="ARBA" id="ARBA00023295"/>
    </source>
</evidence>
<keyword evidence="3" id="KW-0378">Hydrolase</keyword>
<dbReference type="SUPFAM" id="SSF51445">
    <property type="entry name" value="(Trans)glycosidases"/>
    <property type="match status" value="1"/>
</dbReference>
<dbReference type="InterPro" id="IPR001360">
    <property type="entry name" value="Glyco_hydro_1"/>
</dbReference>
<accession>A0A9N9QVI8</accession>
<dbReference type="GO" id="GO:0005975">
    <property type="term" value="P:carbohydrate metabolic process"/>
    <property type="evidence" value="ECO:0007669"/>
    <property type="project" value="InterPro"/>
</dbReference>
<evidence type="ECO:0000256" key="3">
    <source>
        <dbReference type="ARBA" id="ARBA00022801"/>
    </source>
</evidence>
<keyword evidence="8" id="KW-1185">Reference proteome</keyword>
<dbReference type="Proteomes" id="UP001153714">
    <property type="component" value="Chromosome 12"/>
</dbReference>
<name>A0A9N9QVI8_9NEOP</name>
<reference evidence="7" key="1">
    <citation type="submission" date="2021-12" db="EMBL/GenBank/DDBJ databases">
        <authorList>
            <person name="King R."/>
        </authorList>
    </citation>
    <scope>NUCLEOTIDE SEQUENCE</scope>
</reference>
<dbReference type="PRINTS" id="PR00131">
    <property type="entry name" value="GLHYDRLASE1"/>
</dbReference>
<dbReference type="Gene3D" id="3.20.20.80">
    <property type="entry name" value="Glycosidases"/>
    <property type="match status" value="1"/>
</dbReference>
<dbReference type="Pfam" id="PF00232">
    <property type="entry name" value="Glyco_hydro_1"/>
    <property type="match status" value="1"/>
</dbReference>
<dbReference type="InterPro" id="IPR017853">
    <property type="entry name" value="GH"/>
</dbReference>
<evidence type="ECO:0000313" key="8">
    <source>
        <dbReference type="Proteomes" id="UP001153714"/>
    </source>
</evidence>
<protein>
    <recommendedName>
        <fullName evidence="2">beta-glucosidase</fullName>
        <ecNumber evidence="2">3.2.1.21</ecNumber>
    </recommendedName>
</protein>
<dbReference type="EC" id="3.2.1.21" evidence="2"/>
<proteinExistence type="inferred from homology"/>
<gene>
    <name evidence="7" type="ORF">DIATSA_LOCUS2337</name>
</gene>
<dbReference type="PANTHER" id="PTHR10353:SF36">
    <property type="entry name" value="LP05116P"/>
    <property type="match status" value="1"/>
</dbReference>
<dbReference type="AlphaFoldDB" id="A0A9N9QVI8"/>
<feature type="active site" description="Nucleophile" evidence="5">
    <location>
        <position position="213"/>
    </location>
</feature>
<dbReference type="PROSITE" id="PS00572">
    <property type="entry name" value="GLYCOSYL_HYDROL_F1_1"/>
    <property type="match status" value="1"/>
</dbReference>
<dbReference type="InterPro" id="IPR018120">
    <property type="entry name" value="Glyco_hydro_1_AS"/>
</dbReference>
<evidence type="ECO:0000313" key="7">
    <source>
        <dbReference type="EMBL" id="CAG9784228.1"/>
    </source>
</evidence>